<comment type="caution">
    <text evidence="1">The sequence shown here is derived from an EMBL/GenBank/DDBJ whole genome shotgun (WGS) entry which is preliminary data.</text>
</comment>
<gene>
    <name evidence="1" type="ORF">C8P67_108126</name>
</gene>
<evidence type="ECO:0000313" key="1">
    <source>
        <dbReference type="EMBL" id="REG97961.1"/>
    </source>
</evidence>
<accession>A0A3E0EIG5</accession>
<reference evidence="1 2" key="1">
    <citation type="submission" date="2018-08" db="EMBL/GenBank/DDBJ databases">
        <title>Genomic Encyclopedia of Archaeal and Bacterial Type Strains, Phase II (KMG-II): from individual species to whole genera.</title>
        <authorList>
            <person name="Goeker M."/>
        </authorList>
    </citation>
    <scope>NUCLEOTIDE SEQUENCE [LARGE SCALE GENOMIC DNA]</scope>
    <source>
        <strain evidence="1 2">DSM 100880</strain>
    </source>
</reference>
<organism evidence="1 2">
    <name type="scientific">Flavobacterium aquicola</name>
    <dbReference type="NCBI Taxonomy" id="1682742"/>
    <lineage>
        <taxon>Bacteria</taxon>
        <taxon>Pseudomonadati</taxon>
        <taxon>Bacteroidota</taxon>
        <taxon>Flavobacteriia</taxon>
        <taxon>Flavobacteriales</taxon>
        <taxon>Flavobacteriaceae</taxon>
        <taxon>Flavobacterium</taxon>
    </lineage>
</organism>
<evidence type="ECO:0000313" key="2">
    <source>
        <dbReference type="Proteomes" id="UP000257136"/>
    </source>
</evidence>
<dbReference type="OrthoDB" id="1445938at2"/>
<dbReference type="EMBL" id="QUNI01000008">
    <property type="protein sequence ID" value="REG97961.1"/>
    <property type="molecule type" value="Genomic_DNA"/>
</dbReference>
<name>A0A3E0EIG5_9FLAO</name>
<dbReference type="Proteomes" id="UP000257136">
    <property type="component" value="Unassembled WGS sequence"/>
</dbReference>
<sequence>MGKITFDKVIIEADFLKSETMLFDKGNISIIKYFDFDHTTFDANNQDLLNGISGQSIIYCIWTGISPNNFSPKYIGHAGNKISRQRIRAHLTKKNEATGAQLDKIKEVLKQKKCIGISIITIEPPYMRKALEDWLIDKHSEILEWNAIGRRPQTKQTHNNNSTSIEQ</sequence>
<keyword evidence="2" id="KW-1185">Reference proteome</keyword>
<dbReference type="AlphaFoldDB" id="A0A3E0EIG5"/>
<protein>
    <recommendedName>
        <fullName evidence="3">GIY-YIG domain-containing protein</fullName>
    </recommendedName>
</protein>
<evidence type="ECO:0008006" key="3">
    <source>
        <dbReference type="Google" id="ProtNLM"/>
    </source>
</evidence>
<dbReference type="RefSeq" id="WP_147298237.1">
    <property type="nucleotide sequence ID" value="NZ_QUNI01000008.1"/>
</dbReference>
<proteinExistence type="predicted"/>